<feature type="transmembrane region" description="Helical" evidence="1">
    <location>
        <begin position="92"/>
        <end position="110"/>
    </location>
</feature>
<reference evidence="2 3" key="1">
    <citation type="journal article" date="2016" name="Nat. Commun.">
        <title>Thousands of microbial genomes shed light on interconnected biogeochemical processes in an aquifer system.</title>
        <authorList>
            <person name="Anantharaman K."/>
            <person name="Brown C.T."/>
            <person name="Hug L.A."/>
            <person name="Sharon I."/>
            <person name="Castelle C.J."/>
            <person name="Probst A.J."/>
            <person name="Thomas B.C."/>
            <person name="Singh A."/>
            <person name="Wilkins M.J."/>
            <person name="Karaoz U."/>
            <person name="Brodie E.L."/>
            <person name="Williams K.H."/>
            <person name="Hubbard S.S."/>
            <person name="Banfield J.F."/>
        </authorList>
    </citation>
    <scope>NUCLEOTIDE SEQUENCE [LARGE SCALE GENOMIC DNA]</scope>
</reference>
<feature type="transmembrane region" description="Helical" evidence="1">
    <location>
        <begin position="122"/>
        <end position="139"/>
    </location>
</feature>
<organism evidence="2 3">
    <name type="scientific">Candidatus Zambryskibacteria bacterium RIFCSPLOWO2_12_FULL_39_23</name>
    <dbReference type="NCBI Taxonomy" id="1802776"/>
    <lineage>
        <taxon>Bacteria</taxon>
        <taxon>Candidatus Zambryskiibacteriota</taxon>
    </lineage>
</organism>
<evidence type="ECO:0000313" key="3">
    <source>
        <dbReference type="Proteomes" id="UP000176558"/>
    </source>
</evidence>
<sequence length="150" mass="17043">MDINEHTTPNKLERYSFIWSEVRLVFAAMALFLGGYPLIIKLFSNPAFYRTVGVFLTLSWLISGLASVYLLYRWNKSGRKVFSGNDKKDLGAFFVMIVSGINLGLVVVFGQNIGMSILSNRLVFVIVGLLYLASAYHLYKRWKANSQKVF</sequence>
<evidence type="ECO:0000256" key="1">
    <source>
        <dbReference type="SAM" id="Phobius"/>
    </source>
</evidence>
<proteinExistence type="predicted"/>
<dbReference type="AlphaFoldDB" id="A0A1G2UTP2"/>
<comment type="caution">
    <text evidence="2">The sequence shown here is derived from an EMBL/GenBank/DDBJ whole genome shotgun (WGS) entry which is preliminary data.</text>
</comment>
<evidence type="ECO:0000313" key="2">
    <source>
        <dbReference type="EMBL" id="OHB12718.1"/>
    </source>
</evidence>
<keyword evidence="1" id="KW-0812">Transmembrane</keyword>
<accession>A0A1G2UTP2</accession>
<gene>
    <name evidence="2" type="ORF">A3G99_01455</name>
</gene>
<feature type="transmembrane region" description="Helical" evidence="1">
    <location>
        <begin position="52"/>
        <end position="72"/>
    </location>
</feature>
<protein>
    <submittedName>
        <fullName evidence="2">Uncharacterized protein</fullName>
    </submittedName>
</protein>
<keyword evidence="1" id="KW-1133">Transmembrane helix</keyword>
<name>A0A1G2UTP2_9BACT</name>
<keyword evidence="1" id="KW-0472">Membrane</keyword>
<dbReference type="EMBL" id="MHWT01000012">
    <property type="protein sequence ID" value="OHB12718.1"/>
    <property type="molecule type" value="Genomic_DNA"/>
</dbReference>
<feature type="transmembrane region" description="Helical" evidence="1">
    <location>
        <begin position="21"/>
        <end position="40"/>
    </location>
</feature>
<dbReference type="Proteomes" id="UP000176558">
    <property type="component" value="Unassembled WGS sequence"/>
</dbReference>